<dbReference type="InterPro" id="IPR036875">
    <property type="entry name" value="Znf_CCHC_sf"/>
</dbReference>
<evidence type="ECO:0000256" key="2">
    <source>
        <dbReference type="SAM" id="MobiDB-lite"/>
    </source>
</evidence>
<feature type="region of interest" description="Disordered" evidence="2">
    <location>
        <begin position="1"/>
        <end position="91"/>
    </location>
</feature>
<dbReference type="GO" id="GO:0003676">
    <property type="term" value="F:nucleic acid binding"/>
    <property type="evidence" value="ECO:0007669"/>
    <property type="project" value="InterPro"/>
</dbReference>
<dbReference type="SMART" id="SM00343">
    <property type="entry name" value="ZnF_C2HC"/>
    <property type="match status" value="6"/>
</dbReference>
<evidence type="ECO:0000313" key="5">
    <source>
        <dbReference type="Proteomes" id="UP000054516"/>
    </source>
</evidence>
<organism evidence="4">
    <name type="scientific">Rosellinia necatrix</name>
    <name type="common">White root-rot fungus</name>
    <dbReference type="NCBI Taxonomy" id="77044"/>
    <lineage>
        <taxon>Eukaryota</taxon>
        <taxon>Fungi</taxon>
        <taxon>Dikarya</taxon>
        <taxon>Ascomycota</taxon>
        <taxon>Pezizomycotina</taxon>
        <taxon>Sordariomycetes</taxon>
        <taxon>Xylariomycetidae</taxon>
        <taxon>Xylariales</taxon>
        <taxon>Xylariaceae</taxon>
        <taxon>Rosellinia</taxon>
    </lineage>
</organism>
<evidence type="ECO:0000259" key="3">
    <source>
        <dbReference type="PROSITE" id="PS50158"/>
    </source>
</evidence>
<evidence type="ECO:0000313" key="4">
    <source>
        <dbReference type="EMBL" id="GAP85238.1"/>
    </source>
</evidence>
<evidence type="ECO:0000256" key="1">
    <source>
        <dbReference type="PROSITE-ProRule" id="PRU00047"/>
    </source>
</evidence>
<dbReference type="AlphaFoldDB" id="A0A1W2TBE5"/>
<accession>A0A1W2TBE5</accession>
<feature type="domain" description="CCHC-type" evidence="3">
    <location>
        <begin position="430"/>
        <end position="445"/>
    </location>
</feature>
<protein>
    <recommendedName>
        <fullName evidence="3">CCHC-type domain-containing protein</fullName>
    </recommendedName>
</protein>
<dbReference type="PROSITE" id="PS50158">
    <property type="entry name" value="ZF_CCHC"/>
    <property type="match status" value="2"/>
</dbReference>
<dbReference type="Proteomes" id="UP000054516">
    <property type="component" value="Unassembled WGS sequence"/>
</dbReference>
<dbReference type="OrthoDB" id="4777753at2759"/>
<keyword evidence="1" id="KW-0479">Metal-binding</keyword>
<keyword evidence="1" id="KW-0863">Zinc-finger</keyword>
<dbReference type="OMA" id="THSEEEC"/>
<feature type="region of interest" description="Disordered" evidence="2">
    <location>
        <begin position="140"/>
        <end position="186"/>
    </location>
</feature>
<feature type="domain" description="CCHC-type" evidence="3">
    <location>
        <begin position="413"/>
        <end position="428"/>
    </location>
</feature>
<dbReference type="Gene3D" id="4.10.60.10">
    <property type="entry name" value="Zinc finger, CCHC-type"/>
    <property type="match status" value="2"/>
</dbReference>
<sequence>MSSSGDIGRGGVGGGGRGDRGRGADASGQSRGGRGRGRGNQTPGQPDAARGRGGRGRGADAPGQPRGGRGGRGGGRGDGIGRGAGIMPGGRQDTGLGGLTLSGSGAEVAWFVQTHLSHANLALKFDTQTNQGVVRIGSKRDREEIEEEPQPKKVKREEIDEEPRPEKIKREEIDEEPRPKKVKGVHREPEVIDENLCGNCGMANHKAAFCVKIGKSGWMQACPKCDSSRHLYETCPNRKREEDFKYLIFNRQRKPPVKSRMALGKVVKTELARAGSTYRQSQVMQLPYSSLFSRQEAREHPHEAYTYAHVGDPTTEAEGRTPEPDRLEVTLREAVRHEGLARQLWSPEEEGFDPETDGPMPTVRPVEEDMEEVMTRLEQMAAAEARQRNYLVRSRSVAASIMAERVRMQRTDCMNCGLEGHDVGDCPSSCGSCGRDGHVFRRCKELDSACICSEFPGHKYRDCPKVCEYCPAYKGDMSPHTVSRCPAFCYYCLSTGHSMEACGLKNRRARWCLGCSMRRKRGTETYHLPTECLEKWCPVKDCTRPFACTDHCKGCGWRRDLLAVLEVNEEYLHLCRFAKFWVDGDDQKLTTIKLRCRSNASHTFSEDELAGLRGTIVEETELAFKENDDLPDRPLECPTCRLQAAGFVMT</sequence>
<dbReference type="InterPro" id="IPR001878">
    <property type="entry name" value="Znf_CCHC"/>
</dbReference>
<keyword evidence="5" id="KW-1185">Reference proteome</keyword>
<dbReference type="EMBL" id="DF977455">
    <property type="protein sequence ID" value="GAP85238.1"/>
    <property type="molecule type" value="Genomic_DNA"/>
</dbReference>
<feature type="compositionally biased region" description="Gly residues" evidence="2">
    <location>
        <begin position="7"/>
        <end position="16"/>
    </location>
</feature>
<name>A0A1W2TBE5_ROSNE</name>
<reference evidence="4" key="1">
    <citation type="submission" date="2016-03" db="EMBL/GenBank/DDBJ databases">
        <title>Draft genome sequence of Rosellinia necatrix.</title>
        <authorList>
            <person name="Kanematsu S."/>
        </authorList>
    </citation>
    <scope>NUCLEOTIDE SEQUENCE [LARGE SCALE GENOMIC DNA]</scope>
    <source>
        <strain evidence="4">W97</strain>
    </source>
</reference>
<gene>
    <name evidence="4" type="ORF">SAMD00023353_1002940</name>
</gene>
<proteinExistence type="predicted"/>
<dbReference type="GO" id="GO:0008270">
    <property type="term" value="F:zinc ion binding"/>
    <property type="evidence" value="ECO:0007669"/>
    <property type="project" value="UniProtKB-KW"/>
</dbReference>
<dbReference type="SUPFAM" id="SSF57756">
    <property type="entry name" value="Retrovirus zinc finger-like domains"/>
    <property type="match status" value="2"/>
</dbReference>
<feature type="compositionally biased region" description="Gly residues" evidence="2">
    <location>
        <begin position="65"/>
        <end position="88"/>
    </location>
</feature>
<keyword evidence="1" id="KW-0862">Zinc</keyword>